<evidence type="ECO:0000313" key="1">
    <source>
        <dbReference type="EMBL" id="KAF0873367.1"/>
    </source>
</evidence>
<dbReference type="AlphaFoldDB" id="A0A6G1ACM2"/>
<reference evidence="1 2" key="1">
    <citation type="submission" date="2019-11" db="EMBL/GenBank/DDBJ databases">
        <authorList>
            <person name="Yang C."/>
            <person name="Li F."/>
        </authorList>
    </citation>
    <scope>NUCLEOTIDE SEQUENCE [LARGE SCALE GENOMIC DNA]</scope>
    <source>
        <strain evidence="1">KB4526</strain>
        <tissue evidence="1">Muscle</tissue>
    </source>
</reference>
<accession>A0A6G1ACM2</accession>
<protein>
    <submittedName>
        <fullName evidence="1">LORF2 protein</fullName>
    </submittedName>
</protein>
<dbReference type="EMBL" id="VOAJ01005846">
    <property type="protein sequence ID" value="KAF0873367.1"/>
    <property type="molecule type" value="Genomic_DNA"/>
</dbReference>
<gene>
    <name evidence="1" type="ORF">FOF47_R07576</name>
</gene>
<organism evidence="1 2">
    <name type="scientific">Crocuta crocuta</name>
    <name type="common">Spotted hyena</name>
    <dbReference type="NCBI Taxonomy" id="9678"/>
    <lineage>
        <taxon>Eukaryota</taxon>
        <taxon>Metazoa</taxon>
        <taxon>Chordata</taxon>
        <taxon>Craniata</taxon>
        <taxon>Vertebrata</taxon>
        <taxon>Euteleostomi</taxon>
        <taxon>Mammalia</taxon>
        <taxon>Eutheria</taxon>
        <taxon>Laurasiatheria</taxon>
        <taxon>Carnivora</taxon>
        <taxon>Feliformia</taxon>
        <taxon>Hyaenidae</taxon>
        <taxon>Crocuta</taxon>
    </lineage>
</organism>
<comment type="caution">
    <text evidence="1">The sequence shown here is derived from an EMBL/GenBank/DDBJ whole genome shotgun (WGS) entry which is preliminary data.</text>
</comment>
<feature type="non-terminal residue" evidence="1">
    <location>
        <position position="105"/>
    </location>
</feature>
<name>A0A6G1ACM2_CROCR</name>
<sequence>DIQIKTLMQYHCLPNRMAQGEKMSNSKCWGAGVGRVEQPITHHHWQEYQMVKPLWKLMAFAKAEQTYPMASQISALALWSREPCTCIHHKTSSEIFIAVLVIRKL</sequence>
<dbReference type="Proteomes" id="UP000475037">
    <property type="component" value="Unassembled WGS sequence"/>
</dbReference>
<keyword evidence="2" id="KW-1185">Reference proteome</keyword>
<proteinExistence type="predicted"/>
<feature type="non-terminal residue" evidence="1">
    <location>
        <position position="1"/>
    </location>
</feature>
<evidence type="ECO:0000313" key="2">
    <source>
        <dbReference type="Proteomes" id="UP000475037"/>
    </source>
</evidence>